<keyword evidence="2" id="KW-0812">Transmembrane</keyword>
<proteinExistence type="predicted"/>
<evidence type="ECO:0000313" key="4">
    <source>
        <dbReference type="Proteomes" id="UP000799428"/>
    </source>
</evidence>
<keyword evidence="2" id="KW-1133">Transmembrane helix</keyword>
<reference evidence="3" key="1">
    <citation type="journal article" date="2020" name="Stud. Mycol.">
        <title>101 Dothideomycetes genomes: a test case for predicting lifestyles and emergence of pathogens.</title>
        <authorList>
            <person name="Haridas S."/>
            <person name="Albert R."/>
            <person name="Binder M."/>
            <person name="Bloem J."/>
            <person name="Labutti K."/>
            <person name="Salamov A."/>
            <person name="Andreopoulos B."/>
            <person name="Baker S."/>
            <person name="Barry K."/>
            <person name="Bills G."/>
            <person name="Bluhm B."/>
            <person name="Cannon C."/>
            <person name="Castanera R."/>
            <person name="Culley D."/>
            <person name="Daum C."/>
            <person name="Ezra D."/>
            <person name="Gonzalez J."/>
            <person name="Henrissat B."/>
            <person name="Kuo A."/>
            <person name="Liang C."/>
            <person name="Lipzen A."/>
            <person name="Lutzoni F."/>
            <person name="Magnuson J."/>
            <person name="Mondo S."/>
            <person name="Nolan M."/>
            <person name="Ohm R."/>
            <person name="Pangilinan J."/>
            <person name="Park H.-J."/>
            <person name="Ramirez L."/>
            <person name="Alfaro M."/>
            <person name="Sun H."/>
            <person name="Tritt A."/>
            <person name="Yoshinaga Y."/>
            <person name="Zwiers L.-H."/>
            <person name="Turgeon B."/>
            <person name="Goodwin S."/>
            <person name="Spatafora J."/>
            <person name="Crous P."/>
            <person name="Grigoriev I."/>
        </authorList>
    </citation>
    <scope>NUCLEOTIDE SEQUENCE</scope>
    <source>
        <strain evidence="3">CBS 279.74</strain>
    </source>
</reference>
<protein>
    <submittedName>
        <fullName evidence="3">Uncharacterized protein</fullName>
    </submittedName>
</protein>
<sequence length="261" mass="30108">MIARQSARQSDDDRHNKPSDKLQLPSDKLQLPTATYVRPQKHIAIPFCFPLSLSPPVFFLIHMAPYRPHLFPQCLQIFLCVYYFSIYPALDLIHRERLYRRGSGHEHVYDGCMSVVTYDVAWRIYWEAVLYSAKSKPLRRNRLGRHRMASSIVLCKHSYEDSTRIKTDLILPWPRCSLLSSTCASFELNFYLTSAFPLGSSQIHFCIESWPPSFVINYRVESRPPRSAGHGVMAHVGLESRRRGILGMLLLDPTAKDNLIN</sequence>
<evidence type="ECO:0000313" key="3">
    <source>
        <dbReference type="EMBL" id="KAF2711395.1"/>
    </source>
</evidence>
<accession>A0A6G1KFR9</accession>
<evidence type="ECO:0000256" key="1">
    <source>
        <dbReference type="SAM" id="MobiDB-lite"/>
    </source>
</evidence>
<keyword evidence="2" id="KW-0472">Membrane</keyword>
<dbReference type="Proteomes" id="UP000799428">
    <property type="component" value="Unassembled WGS sequence"/>
</dbReference>
<dbReference type="EMBL" id="MU005767">
    <property type="protein sequence ID" value="KAF2711395.1"/>
    <property type="molecule type" value="Genomic_DNA"/>
</dbReference>
<name>A0A6G1KFR9_9PLEO</name>
<organism evidence="3 4">
    <name type="scientific">Pleomassaria siparia CBS 279.74</name>
    <dbReference type="NCBI Taxonomy" id="1314801"/>
    <lineage>
        <taxon>Eukaryota</taxon>
        <taxon>Fungi</taxon>
        <taxon>Dikarya</taxon>
        <taxon>Ascomycota</taxon>
        <taxon>Pezizomycotina</taxon>
        <taxon>Dothideomycetes</taxon>
        <taxon>Pleosporomycetidae</taxon>
        <taxon>Pleosporales</taxon>
        <taxon>Pleomassariaceae</taxon>
        <taxon>Pleomassaria</taxon>
    </lineage>
</organism>
<feature type="transmembrane region" description="Helical" evidence="2">
    <location>
        <begin position="70"/>
        <end position="90"/>
    </location>
</feature>
<evidence type="ECO:0000256" key="2">
    <source>
        <dbReference type="SAM" id="Phobius"/>
    </source>
</evidence>
<feature type="region of interest" description="Disordered" evidence="1">
    <location>
        <begin position="1"/>
        <end position="25"/>
    </location>
</feature>
<gene>
    <name evidence="3" type="ORF">K504DRAFT_218747</name>
</gene>
<dbReference type="AlphaFoldDB" id="A0A6G1KFR9"/>
<keyword evidence="4" id="KW-1185">Reference proteome</keyword>
<feature type="transmembrane region" description="Helical" evidence="2">
    <location>
        <begin position="43"/>
        <end position="64"/>
    </location>
</feature>
<feature type="compositionally biased region" description="Basic and acidic residues" evidence="1">
    <location>
        <begin position="9"/>
        <end position="20"/>
    </location>
</feature>